<comment type="caution">
    <text evidence="2">The sequence shown here is derived from an EMBL/GenBank/DDBJ whole genome shotgun (WGS) entry which is preliminary data.</text>
</comment>
<dbReference type="Gene3D" id="3.40.50.1010">
    <property type="entry name" value="5'-nuclease"/>
    <property type="match status" value="1"/>
</dbReference>
<dbReference type="GO" id="GO:0016075">
    <property type="term" value="P:rRNA catabolic process"/>
    <property type="evidence" value="ECO:0007669"/>
    <property type="project" value="TreeGrafter"/>
</dbReference>
<sequence length="137" mass="16055">MTSSRIFIDTSWYKALVDEKDEFYGSAVLQFNKMREDQKFFVTTNFIIDESLTLIRIKTGLLVALGFRDMLFDMSERLKIVRVTEADENEAWNWFPKNWSKLSFTDCTSFAAMKRLELTDVATFDQHFAQAGFKIFS</sequence>
<feature type="domain" description="PIN" evidence="1">
    <location>
        <begin position="6"/>
        <end position="133"/>
    </location>
</feature>
<name>A0A0G0WU76_9BACT</name>
<reference evidence="2 3" key="1">
    <citation type="journal article" date="2015" name="Nature">
        <title>rRNA introns, odd ribosomes, and small enigmatic genomes across a large radiation of phyla.</title>
        <authorList>
            <person name="Brown C.T."/>
            <person name="Hug L.A."/>
            <person name="Thomas B.C."/>
            <person name="Sharon I."/>
            <person name="Castelle C.J."/>
            <person name="Singh A."/>
            <person name="Wilkins M.J."/>
            <person name="Williams K.H."/>
            <person name="Banfield J.F."/>
        </authorList>
    </citation>
    <scope>NUCLEOTIDE SEQUENCE [LARGE SCALE GENOMIC DNA]</scope>
</reference>
<dbReference type="InterPro" id="IPR039018">
    <property type="entry name" value="VapC20-like"/>
</dbReference>
<dbReference type="InterPro" id="IPR029060">
    <property type="entry name" value="PIN-like_dom_sf"/>
</dbReference>
<accession>A0A0G0WU76</accession>
<dbReference type="GO" id="GO:0004521">
    <property type="term" value="F:RNA endonuclease activity"/>
    <property type="evidence" value="ECO:0007669"/>
    <property type="project" value="InterPro"/>
</dbReference>
<organism evidence="2 3">
    <name type="scientific">Candidatus Woesebacteria bacterium GW2011_GWB1_41_10</name>
    <dbReference type="NCBI Taxonomy" id="1618577"/>
    <lineage>
        <taxon>Bacteria</taxon>
        <taxon>Candidatus Woeseibacteriota</taxon>
    </lineage>
</organism>
<protein>
    <submittedName>
        <fullName evidence="2">Putative ribonuclease VapC</fullName>
    </submittedName>
</protein>
<dbReference type="Proteomes" id="UP000033858">
    <property type="component" value="Unassembled WGS sequence"/>
</dbReference>
<dbReference type="Pfam" id="PF01850">
    <property type="entry name" value="PIN"/>
    <property type="match status" value="1"/>
</dbReference>
<proteinExistence type="predicted"/>
<evidence type="ECO:0000313" key="2">
    <source>
        <dbReference type="EMBL" id="KKR88000.1"/>
    </source>
</evidence>
<dbReference type="EMBL" id="LCAE01000002">
    <property type="protein sequence ID" value="KKR88000.1"/>
    <property type="molecule type" value="Genomic_DNA"/>
</dbReference>
<gene>
    <name evidence="2" type="ORF">UU32_C0002G0025</name>
</gene>
<dbReference type="InterPro" id="IPR002716">
    <property type="entry name" value="PIN_dom"/>
</dbReference>
<dbReference type="PANTHER" id="PTHR42188:SF1">
    <property type="entry name" value="23S RRNA-SPECIFIC ENDONUCLEASE VAPC20"/>
    <property type="match status" value="1"/>
</dbReference>
<dbReference type="SUPFAM" id="SSF88723">
    <property type="entry name" value="PIN domain-like"/>
    <property type="match status" value="1"/>
</dbReference>
<evidence type="ECO:0000259" key="1">
    <source>
        <dbReference type="Pfam" id="PF01850"/>
    </source>
</evidence>
<evidence type="ECO:0000313" key="3">
    <source>
        <dbReference type="Proteomes" id="UP000033858"/>
    </source>
</evidence>
<dbReference type="AlphaFoldDB" id="A0A0G0WU76"/>
<dbReference type="PANTHER" id="PTHR42188">
    <property type="entry name" value="23S RRNA-SPECIFIC ENDONUCLEASE VAPC20"/>
    <property type="match status" value="1"/>
</dbReference>